<organism evidence="1 2">
    <name type="scientific">Aggregatimonas sangjinii</name>
    <dbReference type="NCBI Taxonomy" id="2583587"/>
    <lineage>
        <taxon>Bacteria</taxon>
        <taxon>Pseudomonadati</taxon>
        <taxon>Bacteroidota</taxon>
        <taxon>Flavobacteriia</taxon>
        <taxon>Flavobacteriales</taxon>
        <taxon>Flavobacteriaceae</taxon>
        <taxon>Aggregatimonas</taxon>
    </lineage>
</organism>
<protein>
    <submittedName>
        <fullName evidence="1">Uncharacterized protein</fullName>
    </submittedName>
</protein>
<dbReference type="OrthoDB" id="763750at2"/>
<accession>A0A5B7SSI7</accession>
<name>A0A5B7SSI7_9FLAO</name>
<proteinExistence type="predicted"/>
<dbReference type="EMBL" id="CP040710">
    <property type="protein sequence ID" value="QCW99940.1"/>
    <property type="molecule type" value="Genomic_DNA"/>
</dbReference>
<keyword evidence="2" id="KW-1185">Reference proteome</keyword>
<sequence length="201" mass="23374">MAESKLKGVIDVCALIIAAAALAYTIYQHKLSVVKEREQTERSIALENEKSRPYVQLEFLKADYEEMKGIIVYNIGHGPAKIESFKYSINEQDFQKKIFSSSWVDKNRILTFTKDSLQFEKLNTLPKDYVITVGKENKIFLLGDTSQNFYETLVRKDMENLIIEIEYSSLSSLDSTNYFVRYCENFISNNIRDKNEPNIYE</sequence>
<dbReference type="RefSeq" id="WP_138852290.1">
    <property type="nucleotide sequence ID" value="NZ_CP040710.1"/>
</dbReference>
<evidence type="ECO:0000313" key="1">
    <source>
        <dbReference type="EMBL" id="QCW99940.1"/>
    </source>
</evidence>
<dbReference type="Proteomes" id="UP000310017">
    <property type="component" value="Chromosome"/>
</dbReference>
<dbReference type="AlphaFoldDB" id="A0A5B7SSI7"/>
<gene>
    <name evidence="1" type="ORF">FGM00_07445</name>
</gene>
<evidence type="ECO:0000313" key="2">
    <source>
        <dbReference type="Proteomes" id="UP000310017"/>
    </source>
</evidence>
<reference evidence="1 2" key="1">
    <citation type="submission" date="2019-05" db="EMBL/GenBank/DDBJ databases">
        <title>Genome sequencing of F202Z8.</title>
        <authorList>
            <person name="Kwon Y.M."/>
        </authorList>
    </citation>
    <scope>NUCLEOTIDE SEQUENCE [LARGE SCALE GENOMIC DNA]</scope>
    <source>
        <strain evidence="1 2">F202Z8</strain>
    </source>
</reference>
<dbReference type="KEGG" id="asag:FGM00_07445"/>